<dbReference type="Proteomes" id="UP000318943">
    <property type="component" value="Unassembled WGS sequence"/>
</dbReference>
<dbReference type="RefSeq" id="WP_144200167.1">
    <property type="nucleotide sequence ID" value="NZ_CAJPVH010000008.1"/>
</dbReference>
<gene>
    <name evidence="2" type="ORF">FGG12_19235</name>
</gene>
<evidence type="ECO:0000256" key="1">
    <source>
        <dbReference type="SAM" id="SignalP"/>
    </source>
</evidence>
<evidence type="ECO:0008006" key="4">
    <source>
        <dbReference type="Google" id="ProtNLM"/>
    </source>
</evidence>
<name>A0ABY3EJH0_9BURK</name>
<comment type="caution">
    <text evidence="2">The sequence shown here is derived from an EMBL/GenBank/DDBJ whole genome shotgun (WGS) entry which is preliminary data.</text>
</comment>
<accession>A0ABY3EJH0</accession>
<evidence type="ECO:0000313" key="2">
    <source>
        <dbReference type="EMBL" id="TSP10999.1"/>
    </source>
</evidence>
<reference evidence="2 3" key="1">
    <citation type="submission" date="2019-05" db="EMBL/GenBank/DDBJ databases">
        <title>Whole genome sequence analysis of Cupriavidus campinensis S14E4C strain.</title>
        <authorList>
            <person name="Abbaszade G."/>
            <person name="Szabo A."/>
            <person name="Toumi M."/>
            <person name="Toth E."/>
        </authorList>
    </citation>
    <scope>NUCLEOTIDE SEQUENCE [LARGE SCALE GENOMIC DNA]</scope>
    <source>
        <strain evidence="2 3">S14E4C</strain>
    </source>
</reference>
<feature type="chain" id="PRO_5046799914" description="Secreted protein" evidence="1">
    <location>
        <begin position="28"/>
        <end position="166"/>
    </location>
</feature>
<organism evidence="2 3">
    <name type="scientific">Cupriavidus campinensis</name>
    <dbReference type="NCBI Taxonomy" id="151783"/>
    <lineage>
        <taxon>Bacteria</taxon>
        <taxon>Pseudomonadati</taxon>
        <taxon>Pseudomonadota</taxon>
        <taxon>Betaproteobacteria</taxon>
        <taxon>Burkholderiales</taxon>
        <taxon>Burkholderiaceae</taxon>
        <taxon>Cupriavidus</taxon>
    </lineage>
</organism>
<protein>
    <recommendedName>
        <fullName evidence="4">Secreted protein</fullName>
    </recommendedName>
</protein>
<feature type="signal peptide" evidence="1">
    <location>
        <begin position="1"/>
        <end position="27"/>
    </location>
</feature>
<keyword evidence="1" id="KW-0732">Signal</keyword>
<evidence type="ECO:0000313" key="3">
    <source>
        <dbReference type="Proteomes" id="UP000318943"/>
    </source>
</evidence>
<dbReference type="EMBL" id="VCIZ01000012">
    <property type="protein sequence ID" value="TSP10999.1"/>
    <property type="molecule type" value="Genomic_DNA"/>
</dbReference>
<keyword evidence="3" id="KW-1185">Reference proteome</keyword>
<proteinExistence type="predicted"/>
<sequence>MKILPLFSCVAWSVAMLVAAPHASAQALNVAMPLGSACVAGYHWEMAGGFAQCIANPPPTPPTPPSPPPSSSCGASYPGYYDSPGTFVYIGYWNIQNGDSGGQGPGIFVWFNGTKIFENPYVSIAPDWESAVDANMPAGYSRGQYINADPGNSNGTAWYAFGVCKN</sequence>